<feature type="signal peptide" evidence="1">
    <location>
        <begin position="1"/>
        <end position="33"/>
    </location>
</feature>
<dbReference type="EMBL" id="LQYE01000027">
    <property type="protein sequence ID" value="OAT67970.1"/>
    <property type="molecule type" value="Genomic_DNA"/>
</dbReference>
<evidence type="ECO:0008006" key="4">
    <source>
        <dbReference type="Google" id="ProtNLM"/>
    </source>
</evidence>
<name>A0A179V7U6_9MYCO</name>
<sequence length="127" mass="13695">MNGMSRGGRGLLCVGMAAGLSCFAVAIAGQAHADDLNTTTCSEQQVMSSLQQNDPLIWRKISRDPKLENELRIGLAGLLAAPPGQRQQELNTFEQTLGHQQWRGISDDIMDSSSGPVGRAVNNCHNY</sequence>
<proteinExistence type="predicted"/>
<dbReference type="PROSITE" id="PS51257">
    <property type="entry name" value="PROKAR_LIPOPROTEIN"/>
    <property type="match status" value="1"/>
</dbReference>
<evidence type="ECO:0000313" key="3">
    <source>
        <dbReference type="Proteomes" id="UP000186919"/>
    </source>
</evidence>
<accession>A0A179V7U6</accession>
<gene>
    <name evidence="2" type="ORF">AWB85_08855</name>
</gene>
<feature type="chain" id="PRO_5008107795" description="Hemophore-related protein" evidence="1">
    <location>
        <begin position="34"/>
        <end position="127"/>
    </location>
</feature>
<dbReference type="Proteomes" id="UP000186919">
    <property type="component" value="Unassembled WGS sequence"/>
</dbReference>
<keyword evidence="1" id="KW-0732">Signal</keyword>
<dbReference type="AlphaFoldDB" id="A0A179V7U6"/>
<organism evidence="2 3">
    <name type="scientific">Mycobacteroides immunogenum</name>
    <dbReference type="NCBI Taxonomy" id="83262"/>
    <lineage>
        <taxon>Bacteria</taxon>
        <taxon>Bacillati</taxon>
        <taxon>Actinomycetota</taxon>
        <taxon>Actinomycetes</taxon>
        <taxon>Mycobacteriales</taxon>
        <taxon>Mycobacteriaceae</taxon>
        <taxon>Mycobacteroides</taxon>
    </lineage>
</organism>
<evidence type="ECO:0000256" key="1">
    <source>
        <dbReference type="SAM" id="SignalP"/>
    </source>
</evidence>
<evidence type="ECO:0000313" key="2">
    <source>
        <dbReference type="EMBL" id="OAT67970.1"/>
    </source>
</evidence>
<protein>
    <recommendedName>
        <fullName evidence="4">Hemophore-related protein</fullName>
    </recommendedName>
</protein>
<reference evidence="2 3" key="1">
    <citation type="submission" date="2016-01" db="EMBL/GenBank/DDBJ databases">
        <title>Mycobacterium immunogenum strain CD11_6 genome sequencing and assembly.</title>
        <authorList>
            <person name="Kaur G."/>
            <person name="Nair G.R."/>
            <person name="Mayilraj S."/>
        </authorList>
    </citation>
    <scope>NUCLEOTIDE SEQUENCE [LARGE SCALE GENOMIC DNA]</scope>
    <source>
        <strain evidence="2 3">CD11-6</strain>
    </source>
</reference>
<comment type="caution">
    <text evidence="2">The sequence shown here is derived from an EMBL/GenBank/DDBJ whole genome shotgun (WGS) entry which is preliminary data.</text>
</comment>